<dbReference type="STRING" id="1774970.AUC70_09235"/>
<dbReference type="AlphaFoldDB" id="A0A1E3VJX1"/>
<dbReference type="NCBIfam" id="TIGR02209">
    <property type="entry name" value="ftsL_broad"/>
    <property type="match status" value="1"/>
</dbReference>
<keyword evidence="3" id="KW-0132">Cell division</keyword>
<dbReference type="GO" id="GO:0051301">
    <property type="term" value="P:cell division"/>
    <property type="evidence" value="ECO:0007669"/>
    <property type="project" value="UniProtKB-KW"/>
</dbReference>
<evidence type="ECO:0000313" key="10">
    <source>
        <dbReference type="EMBL" id="ODR93815.1"/>
    </source>
</evidence>
<comment type="caution">
    <text evidence="10">The sequence shown here is derived from an EMBL/GenBank/DDBJ whole genome shotgun (WGS) entry which is preliminary data.</text>
</comment>
<evidence type="ECO:0000256" key="9">
    <source>
        <dbReference type="SAM" id="Coils"/>
    </source>
</evidence>
<evidence type="ECO:0000313" key="11">
    <source>
        <dbReference type="Proteomes" id="UP000094172"/>
    </source>
</evidence>
<dbReference type="InterPro" id="IPR011922">
    <property type="entry name" value="Cell_div_FtsL"/>
</dbReference>
<sequence>MLRFVNICLVLGLAALATVIYQVKYEARSLDEKIVLLKRQIEEERDSLAVARAEWSLLNSPERIERLAKKYLELNPANPQQIVILDEVTENDFARVRQLAQSAKTGDAKAANYKAAN</sequence>
<keyword evidence="2" id="KW-1003">Cell membrane</keyword>
<evidence type="ECO:0000256" key="3">
    <source>
        <dbReference type="ARBA" id="ARBA00022618"/>
    </source>
</evidence>
<proteinExistence type="predicted"/>
<evidence type="ECO:0000256" key="7">
    <source>
        <dbReference type="ARBA" id="ARBA00023306"/>
    </source>
</evidence>
<dbReference type="Proteomes" id="UP000094172">
    <property type="component" value="Unassembled WGS sequence"/>
</dbReference>
<dbReference type="RefSeq" id="WP_069445173.1">
    <property type="nucleotide sequence ID" value="NZ_LPWE01000013.1"/>
</dbReference>
<reference evidence="10 11" key="1">
    <citation type="journal article" date="2016" name="Environ. Microbiol.">
        <title>New Methyloceanibacter diversity from North Sea sediments includes methanotroph containing solely the soluble methane monooxygenase.</title>
        <authorList>
            <person name="Vekeman B."/>
            <person name="Kerckhof F.M."/>
            <person name="Cremers G."/>
            <person name="de Vos P."/>
            <person name="Vandamme P."/>
            <person name="Boon N."/>
            <person name="Op den Camp H.J."/>
            <person name="Heylen K."/>
        </authorList>
    </citation>
    <scope>NUCLEOTIDE SEQUENCE [LARGE SCALE GENOMIC DNA]</scope>
    <source>
        <strain evidence="10 11">R-67176</strain>
    </source>
</reference>
<gene>
    <name evidence="10" type="ORF">AUC70_09235</name>
</gene>
<organism evidence="10 11">
    <name type="scientific">Methyloceanibacter stevinii</name>
    <dbReference type="NCBI Taxonomy" id="1774970"/>
    <lineage>
        <taxon>Bacteria</taxon>
        <taxon>Pseudomonadati</taxon>
        <taxon>Pseudomonadota</taxon>
        <taxon>Alphaproteobacteria</taxon>
        <taxon>Hyphomicrobiales</taxon>
        <taxon>Hyphomicrobiaceae</taxon>
        <taxon>Methyloceanibacter</taxon>
    </lineage>
</organism>
<keyword evidence="6" id="KW-0472">Membrane</keyword>
<protein>
    <recommendedName>
        <fullName evidence="8">Cell division protein FtsL</fullName>
    </recommendedName>
</protein>
<evidence type="ECO:0000256" key="1">
    <source>
        <dbReference type="ARBA" id="ARBA00004401"/>
    </source>
</evidence>
<feature type="coiled-coil region" evidence="9">
    <location>
        <begin position="27"/>
        <end position="54"/>
    </location>
</feature>
<keyword evidence="11" id="KW-1185">Reference proteome</keyword>
<accession>A0A1E3VJX1</accession>
<evidence type="ECO:0000256" key="2">
    <source>
        <dbReference type="ARBA" id="ARBA00022475"/>
    </source>
</evidence>
<keyword evidence="4" id="KW-0812">Transmembrane</keyword>
<evidence type="ECO:0000256" key="8">
    <source>
        <dbReference type="NCBIfam" id="TIGR02209"/>
    </source>
</evidence>
<dbReference type="EMBL" id="LPWE01000013">
    <property type="protein sequence ID" value="ODR93815.1"/>
    <property type="molecule type" value="Genomic_DNA"/>
</dbReference>
<name>A0A1E3VJX1_9HYPH</name>
<comment type="subcellular location">
    <subcellularLocation>
        <location evidence="1">Cell membrane</location>
        <topology evidence="1">Single-pass type II membrane protein</topology>
    </subcellularLocation>
</comment>
<evidence type="ECO:0000256" key="5">
    <source>
        <dbReference type="ARBA" id="ARBA00022989"/>
    </source>
</evidence>
<keyword evidence="5" id="KW-1133">Transmembrane helix</keyword>
<evidence type="ECO:0000256" key="4">
    <source>
        <dbReference type="ARBA" id="ARBA00022692"/>
    </source>
</evidence>
<dbReference type="GO" id="GO:0005886">
    <property type="term" value="C:plasma membrane"/>
    <property type="evidence" value="ECO:0007669"/>
    <property type="project" value="UniProtKB-SubCell"/>
</dbReference>
<keyword evidence="9" id="KW-0175">Coiled coil</keyword>
<keyword evidence="7" id="KW-0131">Cell cycle</keyword>
<evidence type="ECO:0000256" key="6">
    <source>
        <dbReference type="ARBA" id="ARBA00023136"/>
    </source>
</evidence>